<evidence type="ECO:0000256" key="1">
    <source>
        <dbReference type="ARBA" id="ARBA00022679"/>
    </source>
</evidence>
<dbReference type="GO" id="GO:0016747">
    <property type="term" value="F:acyltransferase activity, transferring groups other than amino-acyl groups"/>
    <property type="evidence" value="ECO:0007669"/>
    <property type="project" value="InterPro"/>
</dbReference>
<dbReference type="OrthoDB" id="9792929at2"/>
<organism evidence="4 5">
    <name type="scientific">Flavivirga rizhaonensis</name>
    <dbReference type="NCBI Taxonomy" id="2559571"/>
    <lineage>
        <taxon>Bacteria</taxon>
        <taxon>Pseudomonadati</taxon>
        <taxon>Bacteroidota</taxon>
        <taxon>Flavobacteriia</taxon>
        <taxon>Flavobacteriales</taxon>
        <taxon>Flavobacteriaceae</taxon>
        <taxon>Flavivirga</taxon>
    </lineage>
</organism>
<sequence>MIIIRATIEHLNDLVPLFDGYRIFDRQASDLNSVKEFLKERLTKQDSVIYMAYINDTPVGFTQLYFLFSSVSMKPMYLLNDLYIDSNYRSQNIGTTLINKAKKLCEKKEYKGLLIQTENTNPAQHLYQRLGFVEDTDLTFFG</sequence>
<dbReference type="Pfam" id="PF00583">
    <property type="entry name" value="Acetyltransf_1"/>
    <property type="match status" value="1"/>
</dbReference>
<comment type="caution">
    <text evidence="4">The sequence shown here is derived from an EMBL/GenBank/DDBJ whole genome shotgun (WGS) entry which is preliminary data.</text>
</comment>
<dbReference type="PANTHER" id="PTHR42919">
    <property type="entry name" value="N-ALPHA-ACETYLTRANSFERASE"/>
    <property type="match status" value="1"/>
</dbReference>
<dbReference type="EMBL" id="SRSO01000021">
    <property type="protein sequence ID" value="TGV01701.1"/>
    <property type="molecule type" value="Genomic_DNA"/>
</dbReference>
<evidence type="ECO:0000313" key="5">
    <source>
        <dbReference type="Proteomes" id="UP000307602"/>
    </source>
</evidence>
<dbReference type="Gene3D" id="3.40.630.30">
    <property type="match status" value="1"/>
</dbReference>
<dbReference type="RefSeq" id="WP_135877939.1">
    <property type="nucleotide sequence ID" value="NZ_SRSO01000021.1"/>
</dbReference>
<keyword evidence="5" id="KW-1185">Reference proteome</keyword>
<dbReference type="InterPro" id="IPR000182">
    <property type="entry name" value="GNAT_dom"/>
</dbReference>
<evidence type="ECO:0000256" key="2">
    <source>
        <dbReference type="ARBA" id="ARBA00023315"/>
    </source>
</evidence>
<dbReference type="InterPro" id="IPR051556">
    <property type="entry name" value="N-term/lysine_N-AcTrnsfr"/>
</dbReference>
<gene>
    <name evidence="4" type="ORF">EM932_14625</name>
</gene>
<keyword evidence="1 4" id="KW-0808">Transferase</keyword>
<dbReference type="PANTHER" id="PTHR42919:SF8">
    <property type="entry name" value="N-ALPHA-ACETYLTRANSFERASE 50"/>
    <property type="match status" value="1"/>
</dbReference>
<dbReference type="AlphaFoldDB" id="A0A4S1DUE5"/>
<reference evidence="4 5" key="1">
    <citation type="submission" date="2019-04" db="EMBL/GenBank/DDBJ databases">
        <authorList>
            <person name="Liu A."/>
        </authorList>
    </citation>
    <scope>NUCLEOTIDE SEQUENCE [LARGE SCALE GENOMIC DNA]</scope>
    <source>
        <strain evidence="4 5">RZ03</strain>
    </source>
</reference>
<dbReference type="SUPFAM" id="SSF55729">
    <property type="entry name" value="Acyl-CoA N-acyltransferases (Nat)"/>
    <property type="match status" value="1"/>
</dbReference>
<feature type="domain" description="N-acetyltransferase" evidence="3">
    <location>
        <begin position="1"/>
        <end position="142"/>
    </location>
</feature>
<dbReference type="Proteomes" id="UP000307602">
    <property type="component" value="Unassembled WGS sequence"/>
</dbReference>
<evidence type="ECO:0000259" key="3">
    <source>
        <dbReference type="PROSITE" id="PS51186"/>
    </source>
</evidence>
<dbReference type="InterPro" id="IPR016181">
    <property type="entry name" value="Acyl_CoA_acyltransferase"/>
</dbReference>
<keyword evidence="2" id="KW-0012">Acyltransferase</keyword>
<accession>A0A4S1DUE5</accession>
<proteinExistence type="predicted"/>
<dbReference type="CDD" id="cd04301">
    <property type="entry name" value="NAT_SF"/>
    <property type="match status" value="1"/>
</dbReference>
<protein>
    <submittedName>
        <fullName evidence="4">GNAT family N-acetyltransferase</fullName>
    </submittedName>
</protein>
<evidence type="ECO:0000313" key="4">
    <source>
        <dbReference type="EMBL" id="TGV01701.1"/>
    </source>
</evidence>
<name>A0A4S1DUE5_9FLAO</name>
<dbReference type="PROSITE" id="PS51186">
    <property type="entry name" value="GNAT"/>
    <property type="match status" value="1"/>
</dbReference>